<evidence type="ECO:0000313" key="2">
    <source>
        <dbReference type="EMBL" id="QJE00319.1"/>
    </source>
</evidence>
<accession>A0A7Z2VW74</accession>
<dbReference type="Pfam" id="PF02082">
    <property type="entry name" value="Rrf2"/>
    <property type="match status" value="1"/>
</dbReference>
<dbReference type="PROSITE" id="PS51197">
    <property type="entry name" value="HTH_RRF2_2"/>
    <property type="match status" value="1"/>
</dbReference>
<dbReference type="Proteomes" id="UP000502415">
    <property type="component" value="Chromosome"/>
</dbReference>
<dbReference type="EMBL" id="CP051685">
    <property type="protein sequence ID" value="QJE00319.1"/>
    <property type="molecule type" value="Genomic_DNA"/>
</dbReference>
<keyword evidence="3" id="KW-1185">Reference proteome</keyword>
<evidence type="ECO:0000256" key="1">
    <source>
        <dbReference type="ARBA" id="ARBA00023125"/>
    </source>
</evidence>
<dbReference type="RefSeq" id="WP_170202352.1">
    <property type="nucleotide sequence ID" value="NZ_CP051685.1"/>
</dbReference>
<protein>
    <submittedName>
        <fullName evidence="2">Rrf2 family transcriptional regulator</fullName>
    </submittedName>
</protein>
<dbReference type="Gene3D" id="1.10.10.10">
    <property type="entry name" value="Winged helix-like DNA-binding domain superfamily/Winged helix DNA-binding domain"/>
    <property type="match status" value="1"/>
</dbReference>
<reference evidence="2 3" key="1">
    <citation type="submission" date="2020-04" db="EMBL/GenBank/DDBJ databases">
        <title>Genome sequencing of novel species.</title>
        <authorList>
            <person name="Heo J."/>
            <person name="Kim S.-J."/>
            <person name="Kim J.-S."/>
            <person name="Hong S.-B."/>
            <person name="Kwon S.-W."/>
        </authorList>
    </citation>
    <scope>NUCLEOTIDE SEQUENCE [LARGE SCALE GENOMIC DNA]</scope>
    <source>
        <strain evidence="2 3">GN2-R2</strain>
    </source>
</reference>
<dbReference type="PANTHER" id="PTHR33221">
    <property type="entry name" value="WINGED HELIX-TURN-HELIX TRANSCRIPTIONAL REGULATOR, RRF2 FAMILY"/>
    <property type="match status" value="1"/>
</dbReference>
<dbReference type="NCBIfam" id="TIGR00738">
    <property type="entry name" value="rrf2_super"/>
    <property type="match status" value="1"/>
</dbReference>
<dbReference type="GO" id="GO:0003700">
    <property type="term" value="F:DNA-binding transcription factor activity"/>
    <property type="evidence" value="ECO:0007669"/>
    <property type="project" value="TreeGrafter"/>
</dbReference>
<proteinExistence type="predicted"/>
<name>A0A7Z2VW74_9BURK</name>
<keyword evidence="1" id="KW-0238">DNA-binding</keyword>
<dbReference type="InterPro" id="IPR000944">
    <property type="entry name" value="Tscrpt_reg_Rrf2"/>
</dbReference>
<evidence type="ECO:0000313" key="3">
    <source>
        <dbReference type="Proteomes" id="UP000502415"/>
    </source>
</evidence>
<dbReference type="InterPro" id="IPR036388">
    <property type="entry name" value="WH-like_DNA-bd_sf"/>
</dbReference>
<dbReference type="GO" id="GO:0003677">
    <property type="term" value="F:DNA binding"/>
    <property type="evidence" value="ECO:0007669"/>
    <property type="project" value="UniProtKB-KW"/>
</dbReference>
<dbReference type="InterPro" id="IPR036390">
    <property type="entry name" value="WH_DNA-bd_sf"/>
</dbReference>
<dbReference type="AlphaFoldDB" id="A0A7Z2VW74"/>
<dbReference type="GO" id="GO:0005829">
    <property type="term" value="C:cytosol"/>
    <property type="evidence" value="ECO:0007669"/>
    <property type="project" value="TreeGrafter"/>
</dbReference>
<sequence>MRLTRFSDIGLRVLIYLERAADPAHPRSHPVTAAEIGSQFDIPLNHLVKVVGQLAKLGWVEARRGRNGGLRLLADPATLTIGQVLRKLEGDGENDGNELVDCEGTQCALKMDCQLRGMLRAGMRAFYEAMDRYTLAQATSGATGEQVIRMHRMFWSGPRAGVEDAAETALASMADG</sequence>
<gene>
    <name evidence="2" type="ORF">HH212_10035</name>
</gene>
<dbReference type="KEGG" id="mfy:HH212_10035"/>
<dbReference type="SUPFAM" id="SSF46785">
    <property type="entry name" value="Winged helix' DNA-binding domain"/>
    <property type="match status" value="1"/>
</dbReference>
<organism evidence="2 3">
    <name type="scientific">Massilia forsythiae</name>
    <dbReference type="NCBI Taxonomy" id="2728020"/>
    <lineage>
        <taxon>Bacteria</taxon>
        <taxon>Pseudomonadati</taxon>
        <taxon>Pseudomonadota</taxon>
        <taxon>Betaproteobacteria</taxon>
        <taxon>Burkholderiales</taxon>
        <taxon>Oxalobacteraceae</taxon>
        <taxon>Telluria group</taxon>
        <taxon>Massilia</taxon>
    </lineage>
</organism>
<dbReference type="PANTHER" id="PTHR33221:SF4">
    <property type="entry name" value="HTH-TYPE TRANSCRIPTIONAL REPRESSOR NSRR"/>
    <property type="match status" value="1"/>
</dbReference>